<accession>A0A084VR53</accession>
<organism evidence="1">
    <name type="scientific">Anopheles sinensis</name>
    <name type="common">Mosquito</name>
    <dbReference type="NCBI Taxonomy" id="74873"/>
    <lineage>
        <taxon>Eukaryota</taxon>
        <taxon>Metazoa</taxon>
        <taxon>Ecdysozoa</taxon>
        <taxon>Arthropoda</taxon>
        <taxon>Hexapoda</taxon>
        <taxon>Insecta</taxon>
        <taxon>Pterygota</taxon>
        <taxon>Neoptera</taxon>
        <taxon>Endopterygota</taxon>
        <taxon>Diptera</taxon>
        <taxon>Nematocera</taxon>
        <taxon>Culicoidea</taxon>
        <taxon>Culicidae</taxon>
        <taxon>Anophelinae</taxon>
        <taxon>Anopheles</taxon>
    </lineage>
</organism>
<sequence>MGASVLLRYGFFHLYNVRRCCRLVGTGLFLNRPHRIRAESVRSLTMGAFEVEENLPECTRRVERGDLKWGEE</sequence>
<evidence type="ECO:0000313" key="2">
    <source>
        <dbReference type="EnsemblMetazoa" id="ASIC007926-PA"/>
    </source>
</evidence>
<proteinExistence type="predicted"/>
<evidence type="ECO:0000313" key="3">
    <source>
        <dbReference type="Proteomes" id="UP000030765"/>
    </source>
</evidence>
<dbReference type="Proteomes" id="UP000030765">
    <property type="component" value="Unassembled WGS sequence"/>
</dbReference>
<dbReference type="EnsemblMetazoa" id="ASIC007926-RA">
    <property type="protein sequence ID" value="ASIC007926-PA"/>
    <property type="gene ID" value="ASIC007926"/>
</dbReference>
<dbReference type="EMBL" id="ATLV01015459">
    <property type="status" value="NOT_ANNOTATED_CDS"/>
    <property type="molecule type" value="Genomic_DNA"/>
</dbReference>
<dbReference type="VEuPathDB" id="VectorBase:ASIC007926"/>
<dbReference type="EMBL" id="KE525014">
    <property type="protein sequence ID" value="KFB40447.1"/>
    <property type="molecule type" value="Genomic_DNA"/>
</dbReference>
<gene>
    <name evidence="1" type="ORF">ZHAS_00007926</name>
</gene>
<name>A0A084VR53_ANOSI</name>
<evidence type="ECO:0000313" key="1">
    <source>
        <dbReference type="EMBL" id="KFB40447.1"/>
    </source>
</evidence>
<protein>
    <submittedName>
        <fullName evidence="1 2">Ferredoxin-NADP oxidoreductase</fullName>
    </submittedName>
</protein>
<dbReference type="AlphaFoldDB" id="A0A084VR53"/>
<keyword evidence="3" id="KW-1185">Reference proteome</keyword>
<reference evidence="1 3" key="1">
    <citation type="journal article" date="2014" name="BMC Genomics">
        <title>Genome sequence of Anopheles sinensis provides insight into genetics basis of mosquito competence for malaria parasites.</title>
        <authorList>
            <person name="Zhou D."/>
            <person name="Zhang D."/>
            <person name="Ding G."/>
            <person name="Shi L."/>
            <person name="Hou Q."/>
            <person name="Ye Y."/>
            <person name="Xu Y."/>
            <person name="Zhou H."/>
            <person name="Xiong C."/>
            <person name="Li S."/>
            <person name="Yu J."/>
            <person name="Hong S."/>
            <person name="Yu X."/>
            <person name="Zou P."/>
            <person name="Chen C."/>
            <person name="Chang X."/>
            <person name="Wang W."/>
            <person name="Lv Y."/>
            <person name="Sun Y."/>
            <person name="Ma L."/>
            <person name="Shen B."/>
            <person name="Zhu C."/>
        </authorList>
    </citation>
    <scope>NUCLEOTIDE SEQUENCE [LARGE SCALE GENOMIC DNA]</scope>
</reference>
<reference evidence="2" key="2">
    <citation type="submission" date="2020-05" db="UniProtKB">
        <authorList>
            <consortium name="EnsemblMetazoa"/>
        </authorList>
    </citation>
    <scope>IDENTIFICATION</scope>
</reference>